<sequence>MGPSQRPLYTAISDQASVPQSHSPTHWEQPIYTTLTAAMTDNESRGHRCSFSPGVRPQDRVLRERRWRYRWRKKVVLAGGSGQAPGEWAVAAGGDKKPRSGPAKMRKCCHGPRMSLERGAFEERSIIQGVECRGQRMYYFTKPLVLPNTQQEPDS</sequence>
<evidence type="ECO:0000313" key="1">
    <source>
        <dbReference type="EMBL" id="KAI4822689.1"/>
    </source>
</evidence>
<reference evidence="1" key="1">
    <citation type="submission" date="2022-05" db="EMBL/GenBank/DDBJ databases">
        <title>Chromosome-level genome of Chaenocephalus aceratus.</title>
        <authorList>
            <person name="Park H."/>
        </authorList>
    </citation>
    <scope>NUCLEOTIDE SEQUENCE</scope>
    <source>
        <strain evidence="1">KU_202001</strain>
    </source>
</reference>
<keyword evidence="2" id="KW-1185">Reference proteome</keyword>
<accession>A0ACB9X9N8</accession>
<name>A0ACB9X9N8_CHAAC</name>
<dbReference type="Proteomes" id="UP001057452">
    <property type="component" value="Chromosome 8"/>
</dbReference>
<comment type="caution">
    <text evidence="1">The sequence shown here is derived from an EMBL/GenBank/DDBJ whole genome shotgun (WGS) entry which is preliminary data.</text>
</comment>
<dbReference type="EMBL" id="CM043792">
    <property type="protein sequence ID" value="KAI4822689.1"/>
    <property type="molecule type" value="Genomic_DNA"/>
</dbReference>
<protein>
    <submittedName>
        <fullName evidence="1">Uncharacterized protein</fullName>
    </submittedName>
</protein>
<evidence type="ECO:0000313" key="2">
    <source>
        <dbReference type="Proteomes" id="UP001057452"/>
    </source>
</evidence>
<gene>
    <name evidence="1" type="ORF">KUCAC02_008221</name>
</gene>
<organism evidence="1 2">
    <name type="scientific">Chaenocephalus aceratus</name>
    <name type="common">Blackfin icefish</name>
    <name type="synonym">Chaenichthys aceratus</name>
    <dbReference type="NCBI Taxonomy" id="36190"/>
    <lineage>
        <taxon>Eukaryota</taxon>
        <taxon>Metazoa</taxon>
        <taxon>Chordata</taxon>
        <taxon>Craniata</taxon>
        <taxon>Vertebrata</taxon>
        <taxon>Euteleostomi</taxon>
        <taxon>Actinopterygii</taxon>
        <taxon>Neopterygii</taxon>
        <taxon>Teleostei</taxon>
        <taxon>Neoteleostei</taxon>
        <taxon>Acanthomorphata</taxon>
        <taxon>Eupercaria</taxon>
        <taxon>Perciformes</taxon>
        <taxon>Notothenioidei</taxon>
        <taxon>Channichthyidae</taxon>
        <taxon>Chaenocephalus</taxon>
    </lineage>
</organism>
<proteinExistence type="predicted"/>